<dbReference type="EMBL" id="JAEHFL010000014">
    <property type="protein sequence ID" value="MBK3428707.1"/>
    <property type="molecule type" value="Genomic_DNA"/>
</dbReference>
<feature type="region of interest" description="Disordered" evidence="1">
    <location>
        <begin position="142"/>
        <end position="200"/>
    </location>
</feature>
<gene>
    <name evidence="3" type="ORF">JDP02_09345</name>
</gene>
<feature type="compositionally biased region" description="Basic and acidic residues" evidence="1">
    <location>
        <begin position="166"/>
        <end position="181"/>
    </location>
</feature>
<evidence type="ECO:0000313" key="3">
    <source>
        <dbReference type="EMBL" id="MBK3428707.1"/>
    </source>
</evidence>
<name>A0A8I1LA19_9CORY</name>
<evidence type="ECO:0000313" key="4">
    <source>
        <dbReference type="Proteomes" id="UP000603369"/>
    </source>
</evidence>
<dbReference type="PANTHER" id="PTHR35335:SF1">
    <property type="entry name" value="UPF0716 PROTEIN FXSA"/>
    <property type="match status" value="1"/>
</dbReference>
<sequence>MPFMYFALYMVAETLTFWAVSKWIGVGWALIALFVTMFFGMSIAGLEVRRLMGKQVERTGDGTYVVHAGNVGKTASNVGLTLVGGMLLSLPGFLTTILGALFIFSPTRAVLRTVLAASLYRKIENMGVKIYEATPMAQQHDSYGDFGSFGRGQATQSGHPSMQDAGPHEVLDEEEIRRWSENLDPDDFGPSGGESKGGKS</sequence>
<dbReference type="NCBIfam" id="NF008528">
    <property type="entry name" value="PRK11463.1-2"/>
    <property type="match status" value="1"/>
</dbReference>
<proteinExistence type="predicted"/>
<feature type="transmembrane region" description="Helical" evidence="2">
    <location>
        <begin position="80"/>
        <end position="104"/>
    </location>
</feature>
<keyword evidence="4" id="KW-1185">Reference proteome</keyword>
<dbReference type="Proteomes" id="UP000603369">
    <property type="component" value="Unassembled WGS sequence"/>
</dbReference>
<evidence type="ECO:0000256" key="1">
    <source>
        <dbReference type="SAM" id="MobiDB-lite"/>
    </source>
</evidence>
<keyword evidence="2" id="KW-0812">Transmembrane</keyword>
<keyword evidence="2" id="KW-0472">Membrane</keyword>
<dbReference type="InterPro" id="IPR007313">
    <property type="entry name" value="FxsA"/>
</dbReference>
<comment type="caution">
    <text evidence="3">The sequence shown here is derived from an EMBL/GenBank/DDBJ whole genome shotgun (WGS) entry which is preliminary data.</text>
</comment>
<dbReference type="Pfam" id="PF04186">
    <property type="entry name" value="FxsA"/>
    <property type="match status" value="1"/>
</dbReference>
<dbReference type="PANTHER" id="PTHR35335">
    <property type="entry name" value="UPF0716 PROTEIN FXSA"/>
    <property type="match status" value="1"/>
</dbReference>
<feature type="transmembrane region" description="Helical" evidence="2">
    <location>
        <begin position="20"/>
        <end position="46"/>
    </location>
</feature>
<feature type="compositionally biased region" description="Gly residues" evidence="1">
    <location>
        <begin position="190"/>
        <end position="200"/>
    </location>
</feature>
<accession>A0A8I1LA19</accession>
<dbReference type="GO" id="GO:0016020">
    <property type="term" value="C:membrane"/>
    <property type="evidence" value="ECO:0007669"/>
    <property type="project" value="InterPro"/>
</dbReference>
<organism evidence="3 4">
    <name type="scientific">Corynebacterium tuberculostearicum</name>
    <dbReference type="NCBI Taxonomy" id="38304"/>
    <lineage>
        <taxon>Bacteria</taxon>
        <taxon>Bacillati</taxon>
        <taxon>Actinomycetota</taxon>
        <taxon>Actinomycetes</taxon>
        <taxon>Mycobacteriales</taxon>
        <taxon>Corynebacteriaceae</taxon>
        <taxon>Corynebacterium</taxon>
    </lineage>
</organism>
<reference evidence="3 4" key="1">
    <citation type="submission" date="2020-12" db="EMBL/GenBank/DDBJ databases">
        <title>Draft genome sequence of the commensal strain Corynebacterium tuberculostearicum MFP09/CIP 102622 isolated from human skin.</title>
        <authorList>
            <person name="Boukerb A.M."/>
            <person name="Janvier X."/>
            <person name="Feuilloley M.G.J."/>
            <person name="Groboillot A."/>
        </authorList>
    </citation>
    <scope>NUCLEOTIDE SEQUENCE [LARGE SCALE GENOMIC DNA]</scope>
    <source>
        <strain evidence="3 4">CIP 102622</strain>
    </source>
</reference>
<dbReference type="RefSeq" id="WP_005324766.1">
    <property type="nucleotide sequence ID" value="NZ_CP073092.1"/>
</dbReference>
<dbReference type="AlphaFoldDB" id="A0A8I1LA19"/>
<protein>
    <submittedName>
        <fullName evidence="3">FxsA family protein</fullName>
    </submittedName>
</protein>
<keyword evidence="2" id="KW-1133">Transmembrane helix</keyword>
<evidence type="ECO:0000256" key="2">
    <source>
        <dbReference type="SAM" id="Phobius"/>
    </source>
</evidence>